<organism evidence="4 5">
    <name type="scientific">Camellia sinensis</name>
    <name type="common">Tea plant</name>
    <name type="synonym">Thea sinensis</name>
    <dbReference type="NCBI Taxonomy" id="4442"/>
    <lineage>
        <taxon>Eukaryota</taxon>
        <taxon>Viridiplantae</taxon>
        <taxon>Streptophyta</taxon>
        <taxon>Embryophyta</taxon>
        <taxon>Tracheophyta</taxon>
        <taxon>Spermatophyta</taxon>
        <taxon>Magnoliopsida</taxon>
        <taxon>eudicotyledons</taxon>
        <taxon>Gunneridae</taxon>
        <taxon>Pentapetalae</taxon>
        <taxon>asterids</taxon>
        <taxon>Ericales</taxon>
        <taxon>Theaceae</taxon>
        <taxon>Camellia</taxon>
    </lineage>
</organism>
<dbReference type="Proteomes" id="UP000593564">
    <property type="component" value="Unassembled WGS sequence"/>
</dbReference>
<dbReference type="InterPro" id="IPR011992">
    <property type="entry name" value="EF-hand-dom_pair"/>
</dbReference>
<dbReference type="Pfam" id="PF13499">
    <property type="entry name" value="EF-hand_7"/>
    <property type="match status" value="1"/>
</dbReference>
<accession>A0A7J7G105</accession>
<evidence type="ECO:0000313" key="4">
    <source>
        <dbReference type="EMBL" id="KAF5934380.1"/>
    </source>
</evidence>
<dbReference type="InterPro" id="IPR002048">
    <property type="entry name" value="EF_hand_dom"/>
</dbReference>
<feature type="domain" description="EF-hand" evidence="3">
    <location>
        <begin position="121"/>
        <end position="156"/>
    </location>
</feature>
<keyword evidence="2" id="KW-0677">Repeat</keyword>
<dbReference type="FunFam" id="1.10.238.10:FF:000001">
    <property type="entry name" value="Calmodulin 1"/>
    <property type="match status" value="1"/>
</dbReference>
<gene>
    <name evidence="4" type="ORF">HYC85_030551</name>
</gene>
<dbReference type="SUPFAM" id="SSF47473">
    <property type="entry name" value="EF-hand"/>
    <property type="match status" value="1"/>
</dbReference>
<dbReference type="PROSITE" id="PS50222">
    <property type="entry name" value="EF_HAND_2"/>
    <property type="match status" value="2"/>
</dbReference>
<dbReference type="SMART" id="SM00054">
    <property type="entry name" value="EFh"/>
    <property type="match status" value="4"/>
</dbReference>
<feature type="domain" description="EF-hand" evidence="3">
    <location>
        <begin position="85"/>
        <end position="120"/>
    </location>
</feature>
<comment type="caution">
    <text evidence="4">The sequence shown here is derived from an EMBL/GenBank/DDBJ whole genome shotgun (WGS) entry which is preliminary data.</text>
</comment>
<protein>
    <recommendedName>
        <fullName evidence="3">EF-hand domain-containing protein</fullName>
    </recommendedName>
</protein>
<evidence type="ECO:0000256" key="1">
    <source>
        <dbReference type="ARBA" id="ARBA00022723"/>
    </source>
</evidence>
<evidence type="ECO:0000256" key="2">
    <source>
        <dbReference type="ARBA" id="ARBA00022737"/>
    </source>
</evidence>
<dbReference type="AlphaFoldDB" id="A0A7J7G105"/>
<dbReference type="CDD" id="cd00051">
    <property type="entry name" value="EFh"/>
    <property type="match status" value="1"/>
</dbReference>
<dbReference type="GO" id="GO:0005509">
    <property type="term" value="F:calcium ion binding"/>
    <property type="evidence" value="ECO:0007669"/>
    <property type="project" value="InterPro"/>
</dbReference>
<evidence type="ECO:0000313" key="5">
    <source>
        <dbReference type="Proteomes" id="UP000593564"/>
    </source>
</evidence>
<dbReference type="Gene3D" id="1.10.238.10">
    <property type="entry name" value="EF-hand"/>
    <property type="match status" value="2"/>
</dbReference>
<name>A0A7J7G105_CAMSI</name>
<evidence type="ECO:0000259" key="3">
    <source>
        <dbReference type="PROSITE" id="PS50222"/>
    </source>
</evidence>
<sequence length="158" mass="17642">MATISSPSPNPNPVPKSSAYMQDTEEVKKVFNGFDGKISAKYVVDIIKALEPDTSEEEVKWVMEEFGTGFISLEEFASFCKDDGDDLEALKEVFEFFDQDNTGLISAGALHLIFHRLGDNFSIQDCGRMINSFDYEGDGFVNFEDFKKMMTATTTPSV</sequence>
<dbReference type="EMBL" id="JACBKZ010000014">
    <property type="protein sequence ID" value="KAF5934380.1"/>
    <property type="molecule type" value="Genomic_DNA"/>
</dbReference>
<reference evidence="4 5" key="2">
    <citation type="submission" date="2020-07" db="EMBL/GenBank/DDBJ databases">
        <title>Genome assembly of wild tea tree DASZ reveals pedigree and selection history of tea varieties.</title>
        <authorList>
            <person name="Zhang W."/>
        </authorList>
    </citation>
    <scope>NUCLEOTIDE SEQUENCE [LARGE SCALE GENOMIC DNA]</scope>
    <source>
        <strain evidence="5">cv. G240</strain>
        <tissue evidence="4">Leaf</tissue>
    </source>
</reference>
<proteinExistence type="predicted"/>
<dbReference type="InterPro" id="IPR039647">
    <property type="entry name" value="EF_hand_pair_protein_CML-like"/>
</dbReference>
<dbReference type="PANTHER" id="PTHR10891">
    <property type="entry name" value="EF-HAND CALCIUM-BINDING DOMAIN CONTAINING PROTEIN"/>
    <property type="match status" value="1"/>
</dbReference>
<keyword evidence="5" id="KW-1185">Reference proteome</keyword>
<reference evidence="5" key="1">
    <citation type="journal article" date="2020" name="Nat. Commun.">
        <title>Genome assembly of wild tea tree DASZ reveals pedigree and selection history of tea varieties.</title>
        <authorList>
            <person name="Zhang W."/>
            <person name="Zhang Y."/>
            <person name="Qiu H."/>
            <person name="Guo Y."/>
            <person name="Wan H."/>
            <person name="Zhang X."/>
            <person name="Scossa F."/>
            <person name="Alseekh S."/>
            <person name="Zhang Q."/>
            <person name="Wang P."/>
            <person name="Xu L."/>
            <person name="Schmidt M.H."/>
            <person name="Jia X."/>
            <person name="Li D."/>
            <person name="Zhu A."/>
            <person name="Guo F."/>
            <person name="Chen W."/>
            <person name="Ni D."/>
            <person name="Usadel B."/>
            <person name="Fernie A.R."/>
            <person name="Wen W."/>
        </authorList>
    </citation>
    <scope>NUCLEOTIDE SEQUENCE [LARGE SCALE GENOMIC DNA]</scope>
    <source>
        <strain evidence="5">cv. G240</strain>
    </source>
</reference>
<keyword evidence="1" id="KW-0479">Metal-binding</keyword>